<dbReference type="RefSeq" id="WP_118906911.1">
    <property type="nucleotide sequence ID" value="NZ_QOCU01000002.1"/>
</dbReference>
<dbReference type="Proteomes" id="UP000283380">
    <property type="component" value="Unassembled WGS sequence"/>
</dbReference>
<evidence type="ECO:0000313" key="2">
    <source>
        <dbReference type="Proteomes" id="UP000283380"/>
    </source>
</evidence>
<name>A0ABX9LVX4_9LACO</name>
<comment type="caution">
    <text evidence="1">The sequence shown here is derived from an EMBL/GenBank/DDBJ whole genome shotgun (WGS) entry which is preliminary data.</text>
</comment>
<evidence type="ECO:0000313" key="1">
    <source>
        <dbReference type="EMBL" id="RHW53041.1"/>
    </source>
</evidence>
<accession>A0ABX9LVX4</accession>
<protein>
    <submittedName>
        <fullName evidence="1">Uncharacterized protein</fullName>
    </submittedName>
</protein>
<reference evidence="1 2" key="1">
    <citation type="submission" date="2018-07" db="EMBL/GenBank/DDBJ databases">
        <title>Genome sequences of six Lactobacillus spp. isolated from bumble bee guts.</title>
        <authorList>
            <person name="Motta E.V.S."/>
            <person name="Moran N.A."/>
        </authorList>
    </citation>
    <scope>NUCLEOTIDE SEQUENCE [LARGE SCALE GENOMIC DNA]</scope>
    <source>
        <strain evidence="1 2">BI-4G</strain>
    </source>
</reference>
<dbReference type="EMBL" id="QOCU01000002">
    <property type="protein sequence ID" value="RHW53041.1"/>
    <property type="molecule type" value="Genomic_DNA"/>
</dbReference>
<organism evidence="1 2">
    <name type="scientific">Lactobacillus bombicola</name>
    <dbReference type="NCBI Taxonomy" id="1505723"/>
    <lineage>
        <taxon>Bacteria</taxon>
        <taxon>Bacillati</taxon>
        <taxon>Bacillota</taxon>
        <taxon>Bacilli</taxon>
        <taxon>Lactobacillales</taxon>
        <taxon>Lactobacillaceae</taxon>
        <taxon>Lactobacillus</taxon>
    </lineage>
</organism>
<dbReference type="InterPro" id="IPR035280">
    <property type="entry name" value="Helveticin_J"/>
</dbReference>
<gene>
    <name evidence="1" type="ORF">DS834_03930</name>
</gene>
<keyword evidence="2" id="KW-1185">Reference proteome</keyword>
<dbReference type="Pfam" id="PF17312">
    <property type="entry name" value="Helveticin_J"/>
    <property type="match status" value="1"/>
</dbReference>
<proteinExistence type="predicted"/>
<sequence length="210" mass="23710">MQSKYPSVSLLKELSNAYNVVVQKGDVTANNIYALQLRNVQQDTYITRGSRITGVLNKSPELILYGSNGNTAGAHTQTWEYAGNGYWFIGTKPQSDGSHNWDIQIARVKYPSSGTRQYTSNTQLTRLSHINRAGWDYNNDYDGDYLYRVEVAVSPNYDELLIASIDTDGNGYFTLYDLNMINNQMDNNPGGDVSLRLCQIARQKERIKSK</sequence>